<dbReference type="PROSITE" id="PS50999">
    <property type="entry name" value="COX2_TM"/>
    <property type="match status" value="1"/>
</dbReference>
<dbReference type="AlphaFoldDB" id="H8ZWN2"/>
<evidence type="ECO:0000259" key="21">
    <source>
        <dbReference type="PROSITE" id="PS50999"/>
    </source>
</evidence>
<dbReference type="SUPFAM" id="SSF49503">
    <property type="entry name" value="Cupredoxins"/>
    <property type="match status" value="1"/>
</dbReference>
<dbReference type="GO" id="GO:0004129">
    <property type="term" value="F:cytochrome-c oxidase activity"/>
    <property type="evidence" value="ECO:0007669"/>
    <property type="project" value="UniProtKB-EC"/>
</dbReference>
<evidence type="ECO:0000256" key="11">
    <source>
        <dbReference type="ARBA" id="ARBA00022967"/>
    </source>
</evidence>
<organism evidence="22">
    <name type="scientific">Polyascus gregaria</name>
    <dbReference type="NCBI Taxonomy" id="238043"/>
    <lineage>
        <taxon>Eukaryota</taxon>
        <taxon>Metazoa</taxon>
        <taxon>Ecdysozoa</taxon>
        <taxon>Arthropoda</taxon>
        <taxon>Crustacea</taxon>
        <taxon>Multicrustacea</taxon>
        <taxon>Cirripedia</taxon>
        <taxon>Rhizocephala</taxon>
        <taxon>Sacculinidae</taxon>
        <taxon>Polyascus</taxon>
    </lineage>
</organism>
<dbReference type="PROSITE" id="PS50857">
    <property type="entry name" value="COX2_CUA"/>
    <property type="match status" value="1"/>
</dbReference>
<evidence type="ECO:0000256" key="1">
    <source>
        <dbReference type="ARBA" id="ARBA00004448"/>
    </source>
</evidence>
<evidence type="ECO:0000256" key="9">
    <source>
        <dbReference type="ARBA" id="ARBA00022792"/>
    </source>
</evidence>
<keyword evidence="14 18" id="KW-0186">Copper</keyword>
<evidence type="ECO:0000313" key="22">
    <source>
        <dbReference type="EMBL" id="AEO93198.1"/>
    </source>
</evidence>
<keyword evidence="7 18" id="KW-0812">Transmembrane</keyword>
<dbReference type="InterPro" id="IPR002429">
    <property type="entry name" value="CcO_II-like_C"/>
</dbReference>
<dbReference type="InterPro" id="IPR008972">
    <property type="entry name" value="Cupredoxin"/>
</dbReference>
<evidence type="ECO:0000256" key="10">
    <source>
        <dbReference type="ARBA" id="ARBA00022842"/>
    </source>
</evidence>
<keyword evidence="9 18" id="KW-0999">Mitochondrion inner membrane</keyword>
<feature type="transmembrane region" description="Helical" evidence="19">
    <location>
        <begin position="67"/>
        <end position="87"/>
    </location>
</feature>
<dbReference type="GO" id="GO:0042773">
    <property type="term" value="P:ATP synthesis coupled electron transport"/>
    <property type="evidence" value="ECO:0007669"/>
    <property type="project" value="TreeGrafter"/>
</dbReference>
<dbReference type="Pfam" id="PF02790">
    <property type="entry name" value="COX2_TM"/>
    <property type="match status" value="1"/>
</dbReference>
<comment type="cofactor">
    <cofactor evidence="18">
        <name>Cu cation</name>
        <dbReference type="ChEBI" id="CHEBI:23378"/>
    </cofactor>
    <text evidence="18">Binds a copper A center.</text>
</comment>
<dbReference type="InterPro" id="IPR036257">
    <property type="entry name" value="Cyt_c_oxidase_su2_TM_sf"/>
</dbReference>
<evidence type="ECO:0000256" key="14">
    <source>
        <dbReference type="ARBA" id="ARBA00023008"/>
    </source>
</evidence>
<evidence type="ECO:0000256" key="15">
    <source>
        <dbReference type="ARBA" id="ARBA00023128"/>
    </source>
</evidence>
<evidence type="ECO:0000256" key="16">
    <source>
        <dbReference type="ARBA" id="ARBA00023136"/>
    </source>
</evidence>
<keyword evidence="8 18" id="KW-0479">Metal-binding</keyword>
<comment type="similarity">
    <text evidence="2 18">Belongs to the cytochrome c oxidase subunit 2 family.</text>
</comment>
<evidence type="ECO:0000256" key="4">
    <source>
        <dbReference type="ARBA" id="ARBA00015946"/>
    </source>
</evidence>
<dbReference type="PANTHER" id="PTHR22888">
    <property type="entry name" value="CYTOCHROME C OXIDASE, SUBUNIT II"/>
    <property type="match status" value="1"/>
</dbReference>
<comment type="subcellular location">
    <subcellularLocation>
        <location evidence="1 18">Mitochondrion inner membrane</location>
        <topology evidence="1 18">Multi-pass membrane protein</topology>
    </subcellularLocation>
</comment>
<keyword evidence="16 18" id="KW-0472">Membrane</keyword>
<dbReference type="EMBL" id="JN616263">
    <property type="protein sequence ID" value="AEO93198.1"/>
    <property type="molecule type" value="Genomic_DNA"/>
</dbReference>
<keyword evidence="15 18" id="KW-0496">Mitochondrion</keyword>
<dbReference type="PROSITE" id="PS00078">
    <property type="entry name" value="COX2"/>
    <property type="match status" value="1"/>
</dbReference>
<protein>
    <recommendedName>
        <fullName evidence="4 18">Cytochrome c oxidase subunit 2</fullName>
    </recommendedName>
</protein>
<keyword evidence="5 18" id="KW-0813">Transport</keyword>
<evidence type="ECO:0000256" key="7">
    <source>
        <dbReference type="ARBA" id="ARBA00022692"/>
    </source>
</evidence>
<keyword evidence="12 18" id="KW-0249">Electron transport</keyword>
<geneLocation type="mitochondrion" evidence="22"/>
<keyword evidence="10" id="KW-0460">Magnesium</keyword>
<dbReference type="Gene3D" id="2.60.40.420">
    <property type="entry name" value="Cupredoxins - blue copper proteins"/>
    <property type="match status" value="1"/>
</dbReference>
<proteinExistence type="inferred from homology"/>
<comment type="catalytic activity">
    <reaction evidence="17">
        <text>4 Fe(II)-[cytochrome c] + O2 + 8 H(+)(in) = 4 Fe(III)-[cytochrome c] + 2 H2O + 4 H(+)(out)</text>
        <dbReference type="Rhea" id="RHEA:11436"/>
        <dbReference type="Rhea" id="RHEA-COMP:10350"/>
        <dbReference type="Rhea" id="RHEA-COMP:14399"/>
        <dbReference type="ChEBI" id="CHEBI:15377"/>
        <dbReference type="ChEBI" id="CHEBI:15378"/>
        <dbReference type="ChEBI" id="CHEBI:15379"/>
        <dbReference type="ChEBI" id="CHEBI:29033"/>
        <dbReference type="ChEBI" id="CHEBI:29034"/>
        <dbReference type="EC" id="7.1.1.9"/>
    </reaction>
    <physiologicalReaction direction="left-to-right" evidence="17">
        <dbReference type="Rhea" id="RHEA:11437"/>
    </physiologicalReaction>
</comment>
<name>H8ZWN2_9CRUS</name>
<dbReference type="Pfam" id="PF00116">
    <property type="entry name" value="COX2"/>
    <property type="match status" value="1"/>
</dbReference>
<dbReference type="PANTHER" id="PTHR22888:SF9">
    <property type="entry name" value="CYTOCHROME C OXIDASE SUBUNIT 2"/>
    <property type="match status" value="1"/>
</dbReference>
<evidence type="ECO:0000256" key="8">
    <source>
        <dbReference type="ARBA" id="ARBA00022723"/>
    </source>
</evidence>
<comment type="subunit">
    <text evidence="3">Component of the cytochrome c oxidase (complex IV, CIV), a multisubunit enzyme composed of a catalytic core of 3 subunits and several supernumerary subunits. The complex exists as a monomer or a dimer and forms supercomplexes (SCs) in the inner mitochondrial membrane with ubiquinol-cytochrome c oxidoreductase (cytochrome b-c1 complex, complex III, CIII).</text>
</comment>
<keyword evidence="11" id="KW-1278">Translocase</keyword>
<evidence type="ECO:0000256" key="12">
    <source>
        <dbReference type="ARBA" id="ARBA00022982"/>
    </source>
</evidence>
<gene>
    <name evidence="22" type="primary">CO2</name>
</gene>
<sequence>MNNFFSLGFQDCSSYIMYEFMKFFDFVNFLSFFVSFLVIFLIMFLYMNNYYYLVFSENNFLEIMWTLIPIIIMFAISLPSLFILYSIDFDNNYVFSVKIEGNQWYWSYDYSSFSLSINFDSYMVHNSDSFRLLEVDNRMVMPMNILSCLLVTSSDVIHSFSVPSLGFKVDAIPGRILMFSLMILKSGVFYGQCSEICGLNHSYMPIVIESVNLNCFLQWVSDKINNN</sequence>
<dbReference type="SUPFAM" id="SSF81464">
    <property type="entry name" value="Cytochrome c oxidase subunit II-like, transmembrane region"/>
    <property type="match status" value="1"/>
</dbReference>
<reference evidence="22" key="1">
    <citation type="journal article" date="2012" name="Mol. Biol. Rep.">
        <title>Nearly complete mitochondrial genome of Polyascus gregaria and the phylogenetic relationships among maxillopodans.</title>
        <authorList>
            <person name="Yan J."/>
            <person name="Zhou J."/>
            <person name="Li P."/>
            <person name="Sun H."/>
            <person name="Zhou K."/>
        </authorList>
    </citation>
    <scope>NUCLEOTIDE SEQUENCE</scope>
</reference>
<evidence type="ECO:0000256" key="2">
    <source>
        <dbReference type="ARBA" id="ARBA00007866"/>
    </source>
</evidence>
<evidence type="ECO:0000256" key="17">
    <source>
        <dbReference type="ARBA" id="ARBA00049512"/>
    </source>
</evidence>
<feature type="domain" description="Cytochrome oxidase subunit II transmembrane region profile" evidence="21">
    <location>
        <begin position="1"/>
        <end position="91"/>
    </location>
</feature>
<dbReference type="InterPro" id="IPR011759">
    <property type="entry name" value="Cyt_c_oxidase_su2_TM_dom"/>
</dbReference>
<evidence type="ECO:0000256" key="5">
    <source>
        <dbReference type="ARBA" id="ARBA00022448"/>
    </source>
</evidence>
<dbReference type="PRINTS" id="PR01166">
    <property type="entry name" value="CYCOXIDASEII"/>
</dbReference>
<keyword evidence="6 18" id="KW-0679">Respiratory chain</keyword>
<evidence type="ECO:0000259" key="20">
    <source>
        <dbReference type="PROSITE" id="PS50857"/>
    </source>
</evidence>
<dbReference type="InterPro" id="IPR045187">
    <property type="entry name" value="CcO_II"/>
</dbReference>
<comment type="function">
    <text evidence="18">Component of the cytochrome c oxidase, the last enzyme in the mitochondrial electron transport chain which drives oxidative phosphorylation. The respiratory chain contains 3 multisubunit complexes succinate dehydrogenase (complex II, CII), ubiquinol-cytochrome c oxidoreductase (cytochrome b-c1 complex, complex III, CIII) and cytochrome c oxidase (complex IV, CIV), that cooperate to transfer electrons derived from NADH and succinate to molecular oxygen, creating an electrochemical gradient over the inner membrane that drives transmembrane transport and the ATP synthase. Cytochrome c oxidase is the component of the respiratory chain that catalyzes the reduction of oxygen to water. Electrons originating from reduced cytochrome c in the intermembrane space (IMS) are transferred via the dinuclear copper A center (CU(A)) of subunit 2 and heme A of subunit 1 to the active site in subunit 1, a binuclear center (BNC) formed by heme A3 and copper B (CU(B)). The BNC reduces molecular oxygen to 2 water molecules using 4 electrons from cytochrome c in the IMS and 4 protons from the mitochondrial matrix.</text>
</comment>
<accession>H8ZWN2</accession>
<feature type="domain" description="Cytochrome oxidase subunit II copper A binding" evidence="20">
    <location>
        <begin position="92"/>
        <end position="222"/>
    </location>
</feature>
<dbReference type="GO" id="GO:0005507">
    <property type="term" value="F:copper ion binding"/>
    <property type="evidence" value="ECO:0007669"/>
    <property type="project" value="InterPro"/>
</dbReference>
<evidence type="ECO:0000256" key="13">
    <source>
        <dbReference type="ARBA" id="ARBA00022989"/>
    </source>
</evidence>
<evidence type="ECO:0000256" key="3">
    <source>
        <dbReference type="ARBA" id="ARBA00011164"/>
    </source>
</evidence>
<dbReference type="Gene3D" id="1.10.287.90">
    <property type="match status" value="1"/>
</dbReference>
<keyword evidence="13 19" id="KW-1133">Transmembrane helix</keyword>
<feature type="transmembrane region" description="Helical" evidence="19">
    <location>
        <begin position="26"/>
        <end position="47"/>
    </location>
</feature>
<dbReference type="InterPro" id="IPR001505">
    <property type="entry name" value="Copper_CuA"/>
</dbReference>
<dbReference type="GO" id="GO:0005743">
    <property type="term" value="C:mitochondrial inner membrane"/>
    <property type="evidence" value="ECO:0007669"/>
    <property type="project" value="UniProtKB-SubCell"/>
</dbReference>
<evidence type="ECO:0000256" key="18">
    <source>
        <dbReference type="RuleBase" id="RU000457"/>
    </source>
</evidence>
<evidence type="ECO:0000256" key="19">
    <source>
        <dbReference type="SAM" id="Phobius"/>
    </source>
</evidence>
<evidence type="ECO:0000256" key="6">
    <source>
        <dbReference type="ARBA" id="ARBA00022660"/>
    </source>
</evidence>